<feature type="domain" description="Apple" evidence="11">
    <location>
        <begin position="1302"/>
        <end position="1385"/>
    </location>
</feature>
<dbReference type="SMART" id="SM00473">
    <property type="entry name" value="PAN_AP"/>
    <property type="match status" value="6"/>
</dbReference>
<accession>A0A5C7GS29</accession>
<feature type="domain" description="Bulb-type lectin" evidence="10">
    <location>
        <begin position="990"/>
        <end position="1110"/>
    </location>
</feature>
<feature type="domain" description="Bulb-type lectin" evidence="10">
    <location>
        <begin position="1916"/>
        <end position="2036"/>
    </location>
</feature>
<name>A0A5C7GS29_9ROSI</name>
<dbReference type="InterPro" id="IPR000858">
    <property type="entry name" value="S_locus_glycoprot_dom"/>
</dbReference>
<dbReference type="FunFam" id="2.90.10.10:FF:000001">
    <property type="entry name" value="G-type lectin S-receptor-like serine/threonine-protein kinase"/>
    <property type="match status" value="5"/>
</dbReference>
<dbReference type="Gene3D" id="2.90.10.10">
    <property type="entry name" value="Bulb-type lectin domain"/>
    <property type="match status" value="6"/>
</dbReference>
<keyword evidence="8" id="KW-0472">Membrane</keyword>
<dbReference type="GO" id="GO:0048544">
    <property type="term" value="P:recognition of pollen"/>
    <property type="evidence" value="ECO:0007669"/>
    <property type="project" value="InterPro"/>
</dbReference>
<dbReference type="Pfam" id="PF01453">
    <property type="entry name" value="B_lectin"/>
    <property type="match status" value="6"/>
</dbReference>
<feature type="domain" description="Apple" evidence="11">
    <location>
        <begin position="1"/>
        <end position="64"/>
    </location>
</feature>
<feature type="domain" description="Bulb-type lectin" evidence="10">
    <location>
        <begin position="2376"/>
        <end position="2487"/>
    </location>
</feature>
<dbReference type="Pfam" id="PF00954">
    <property type="entry name" value="S_locus_glycop"/>
    <property type="match status" value="5"/>
</dbReference>
<evidence type="ECO:0000256" key="1">
    <source>
        <dbReference type="ARBA" id="ARBA00012513"/>
    </source>
</evidence>
<dbReference type="EC" id="2.7.11.1" evidence="1"/>
<protein>
    <recommendedName>
        <fullName evidence="1">non-specific serine/threonine protein kinase</fullName>
        <ecNumber evidence="1">2.7.11.1</ecNumber>
    </recommendedName>
</protein>
<feature type="domain" description="Apple" evidence="11">
    <location>
        <begin position="2228"/>
        <end position="2311"/>
    </location>
</feature>
<feature type="transmembrane region" description="Helical" evidence="8">
    <location>
        <begin position="956"/>
        <end position="977"/>
    </location>
</feature>
<feature type="transmembrane region" description="Helical" evidence="8">
    <location>
        <begin position="1398"/>
        <end position="1419"/>
    </location>
</feature>
<feature type="transmembrane region" description="Helical" evidence="8">
    <location>
        <begin position="2322"/>
        <end position="2342"/>
    </location>
</feature>
<evidence type="ECO:0000256" key="6">
    <source>
        <dbReference type="ARBA" id="ARBA00048679"/>
    </source>
</evidence>
<dbReference type="CDD" id="cd00028">
    <property type="entry name" value="B_lectin"/>
    <property type="match status" value="6"/>
</dbReference>
<evidence type="ECO:0000256" key="7">
    <source>
        <dbReference type="PROSITE-ProRule" id="PRU00076"/>
    </source>
</evidence>
<evidence type="ECO:0000313" key="12">
    <source>
        <dbReference type="EMBL" id="TXG47257.1"/>
    </source>
</evidence>
<dbReference type="InterPro" id="IPR036426">
    <property type="entry name" value="Bulb-type_lectin_dom_sf"/>
</dbReference>
<dbReference type="PANTHER" id="PTHR32444:SF198">
    <property type="entry name" value="BULB-TYPE LECTIN DOMAIN-CONTAINING PROTEIN"/>
    <property type="match status" value="1"/>
</dbReference>
<feature type="domain" description="Bulb-type lectin" evidence="10">
    <location>
        <begin position="103"/>
        <end position="223"/>
    </location>
</feature>
<feature type="transmembrane region" description="Helical" evidence="8">
    <location>
        <begin position="508"/>
        <end position="529"/>
    </location>
</feature>
<dbReference type="PROSITE" id="PS50927">
    <property type="entry name" value="BULB_LECTIN"/>
    <property type="match status" value="6"/>
</dbReference>
<dbReference type="Proteomes" id="UP000323000">
    <property type="component" value="Chromosome 13"/>
</dbReference>
<comment type="caution">
    <text evidence="12">The sequence shown here is derived from an EMBL/GenBank/DDBJ whole genome shotgun (WGS) entry which is preliminary data.</text>
</comment>
<dbReference type="PROSITE" id="PS50948">
    <property type="entry name" value="PAN"/>
    <property type="match status" value="6"/>
</dbReference>
<keyword evidence="8" id="KW-1133">Transmembrane helix</keyword>
<feature type="domain" description="Apple" evidence="11">
    <location>
        <begin position="859"/>
        <end position="943"/>
    </location>
</feature>
<evidence type="ECO:0000313" key="13">
    <source>
        <dbReference type="Proteomes" id="UP000323000"/>
    </source>
</evidence>
<feature type="domain" description="Bulb-type lectin" evidence="10">
    <location>
        <begin position="544"/>
        <end position="664"/>
    </location>
</feature>
<feature type="domain" description="EGF-like" evidence="9">
    <location>
        <begin position="804"/>
        <end position="840"/>
    </location>
</feature>
<dbReference type="SUPFAM" id="SSF51110">
    <property type="entry name" value="alpha-D-mannose-specific plant lectins"/>
    <property type="match status" value="6"/>
</dbReference>
<dbReference type="SMART" id="SM00181">
    <property type="entry name" value="EGF"/>
    <property type="match status" value="4"/>
</dbReference>
<dbReference type="CDD" id="cd01098">
    <property type="entry name" value="PAN_AP_plant"/>
    <property type="match status" value="6"/>
</dbReference>
<feature type="transmembrane region" description="Helical" evidence="8">
    <location>
        <begin position="76"/>
        <end position="99"/>
    </location>
</feature>
<reference evidence="13" key="1">
    <citation type="journal article" date="2019" name="Gigascience">
        <title>De novo genome assembly of the endangered Acer yangbiense, a plant species with extremely small populations endemic to Yunnan Province, China.</title>
        <authorList>
            <person name="Yang J."/>
            <person name="Wariss H.M."/>
            <person name="Tao L."/>
            <person name="Zhang R."/>
            <person name="Yun Q."/>
            <person name="Hollingsworth P."/>
            <person name="Dao Z."/>
            <person name="Luo G."/>
            <person name="Guo H."/>
            <person name="Ma Y."/>
            <person name="Sun W."/>
        </authorList>
    </citation>
    <scope>NUCLEOTIDE SEQUENCE [LARGE SCALE GENOMIC DNA]</scope>
    <source>
        <strain evidence="13">cv. Malutang</strain>
    </source>
</reference>
<dbReference type="EMBL" id="VAHF01000013">
    <property type="protein sequence ID" value="TXG47257.1"/>
    <property type="molecule type" value="Genomic_DNA"/>
</dbReference>
<feature type="transmembrane region" description="Helical" evidence="8">
    <location>
        <begin position="1897"/>
        <end position="1916"/>
    </location>
</feature>
<keyword evidence="4" id="KW-0325">Glycoprotein</keyword>
<keyword evidence="2" id="KW-0732">Signal</keyword>
<dbReference type="PROSITE" id="PS50026">
    <property type="entry name" value="EGF_3"/>
    <property type="match status" value="1"/>
</dbReference>
<dbReference type="InterPro" id="IPR001480">
    <property type="entry name" value="Bulb-type_lectin_dom"/>
</dbReference>
<evidence type="ECO:0000259" key="10">
    <source>
        <dbReference type="PROSITE" id="PS50927"/>
    </source>
</evidence>
<dbReference type="OrthoDB" id="1934880at2759"/>
<keyword evidence="8" id="KW-0812">Transmembrane</keyword>
<evidence type="ECO:0000256" key="2">
    <source>
        <dbReference type="ARBA" id="ARBA00022729"/>
    </source>
</evidence>
<dbReference type="SMART" id="SM00108">
    <property type="entry name" value="B_lectin"/>
    <property type="match status" value="6"/>
</dbReference>
<evidence type="ECO:0000256" key="5">
    <source>
        <dbReference type="ARBA" id="ARBA00047899"/>
    </source>
</evidence>
<dbReference type="GO" id="GO:0004674">
    <property type="term" value="F:protein serine/threonine kinase activity"/>
    <property type="evidence" value="ECO:0007669"/>
    <property type="project" value="UniProtKB-EC"/>
</dbReference>
<evidence type="ECO:0000256" key="4">
    <source>
        <dbReference type="ARBA" id="ARBA00023180"/>
    </source>
</evidence>
<feature type="domain" description="Bulb-type lectin" evidence="10">
    <location>
        <begin position="1432"/>
        <end position="1557"/>
    </location>
</feature>
<feature type="domain" description="Apple" evidence="11">
    <location>
        <begin position="414"/>
        <end position="497"/>
    </location>
</feature>
<evidence type="ECO:0000259" key="9">
    <source>
        <dbReference type="PROSITE" id="PS50026"/>
    </source>
</evidence>
<dbReference type="InterPro" id="IPR000742">
    <property type="entry name" value="EGF"/>
</dbReference>
<evidence type="ECO:0000256" key="3">
    <source>
        <dbReference type="ARBA" id="ARBA00023157"/>
    </source>
</evidence>
<comment type="caution">
    <text evidence="7">Lacks conserved residue(s) required for the propagation of feature annotation.</text>
</comment>
<keyword evidence="13" id="KW-1185">Reference proteome</keyword>
<dbReference type="PANTHER" id="PTHR32444">
    <property type="entry name" value="BULB-TYPE LECTIN DOMAIN-CONTAINING PROTEIN"/>
    <property type="match status" value="1"/>
</dbReference>
<comment type="catalytic activity">
    <reaction evidence="6">
        <text>L-seryl-[protein] + ATP = O-phospho-L-seryl-[protein] + ADP + H(+)</text>
        <dbReference type="Rhea" id="RHEA:17989"/>
        <dbReference type="Rhea" id="RHEA-COMP:9863"/>
        <dbReference type="Rhea" id="RHEA-COMP:11604"/>
        <dbReference type="ChEBI" id="CHEBI:15378"/>
        <dbReference type="ChEBI" id="CHEBI:29999"/>
        <dbReference type="ChEBI" id="CHEBI:30616"/>
        <dbReference type="ChEBI" id="CHEBI:83421"/>
        <dbReference type="ChEBI" id="CHEBI:456216"/>
        <dbReference type="EC" id="2.7.11.1"/>
    </reaction>
</comment>
<keyword evidence="7" id="KW-0245">EGF-like domain</keyword>
<feature type="domain" description="Apple" evidence="11">
    <location>
        <begin position="1738"/>
        <end position="1821"/>
    </location>
</feature>
<evidence type="ECO:0000259" key="11">
    <source>
        <dbReference type="PROSITE" id="PS50948"/>
    </source>
</evidence>
<dbReference type="Pfam" id="PF08276">
    <property type="entry name" value="PAN_2"/>
    <property type="match status" value="6"/>
</dbReference>
<comment type="catalytic activity">
    <reaction evidence="5">
        <text>L-threonyl-[protein] + ATP = O-phospho-L-threonyl-[protein] + ADP + H(+)</text>
        <dbReference type="Rhea" id="RHEA:46608"/>
        <dbReference type="Rhea" id="RHEA-COMP:11060"/>
        <dbReference type="Rhea" id="RHEA-COMP:11605"/>
        <dbReference type="ChEBI" id="CHEBI:15378"/>
        <dbReference type="ChEBI" id="CHEBI:30013"/>
        <dbReference type="ChEBI" id="CHEBI:30616"/>
        <dbReference type="ChEBI" id="CHEBI:61977"/>
        <dbReference type="ChEBI" id="CHEBI:456216"/>
        <dbReference type="EC" id="2.7.11.1"/>
    </reaction>
</comment>
<sequence>MVKVPDFAERTLAPKDRCRVLCLSNCSCIAYAYDSAIGCMSWRDNLTDVRQFYSKGTDFYIRVAHSELDKQDMKEVIIVPVVVGTIVIAICAFFLWRWMAKCKDTITASRAIKDPGSIISSGNAFKLGFFSPGNSSNRYVGIWYNDASEDVIWVANRNKPLNGASGVVTISDDGRLVVLNEQREVLWSSNVSNSVANASAQLLDSGNLVLYDNNYGSIWESFDEPTNTFMRRMKLTTSVRTGENVMLTSWKSPSDPSIGSFSAGLNLLNIPQVFTWNNNIPFWRSGQWNGREFIGISNVTSAYLGGFELVEDNQNGTASLSFEFAVDPMIHFVLDSEGRLLQNNRVDGKEEWQIRLSYPENVCDVYGKCGEFGTCGPRSEPICSCLRGFEPKNIEEWSRGNWTSGCVRRTPLQCESINKTGDAGKEDGFLKFGMLKLPDFAERTTALKDRCRELCLSNCSCIAYAYDAGIGCMSWRENLTDVQQFYSKGTDFYIRVAHSELDKNDMKVVIIVPVVVGAVVIAISAFFLWRWMAKRKEFVAVDAIDTITASQPLRDTETITSSDSAFKLGFFSPANSTNRYVGIWYNDKSEAVIWVANRNRPLKDASGVVTISEDGNLVVLNGQKEVLWSSNVLNSVINASAQVLGSGNLVLNNNTSGSVWESFGQPTDTLMRRMRLSTDTKTGKKIQLTSWTSNSDPSIGSFSAGISLLNIPQIFIWKTENNQNLPFWRSGQWNGREFMGISNVNSVYLGGFELVEDNEEGSVYVSFDFSIDPSTYFILSPQGRIIQKDRDNGKDEWTSSYTYPQNECDIYGRCGSFGRCEENRKPICSCLRGFEPKNLEAWKGGNWTGGCVRRTPLQCEIVNKTNGEANKEDGFLKLGMIKVPDFAERTSAPEEKCREICLSNCSCVAYAYDVGIGCMSWRDNLTDVQQFYNKGTDFYVRVAHSELAADKKDMKVAIIVPVVVGTVAIAICAFFLWRWMAKRKDFGAAIDTITSSQPIRDHETIISNGSDFKLGFFSPGNSTNRYVGIWFNDKSEAVVWVANRNKPLKDSSGVFTISKEGKLVVLNGQKEVLWSSDVSNLVTNASARLLDSGNLVLQDNNINGNIWESFQEPTDVFMRGMKISTNARTGKKVQQTSWKSPSDPSTGNFSTGLDLSNIPQSFIWKNNLPYFRAGQWNGREFIGITNVDTVYLGGFQLVEDNQEGTASLSFEFPLDPSTYFLLTWQGRSEQRDRIDGKGEWVVRYAYPNHECDIYGCCGAFGRCDKTKRPFCSCLRGFEPKNIEEWNRGNWTSGCVRSTALQCESINKTGEANKEDGFLKMEKVKVPDFAERTYDTEDKCREFCLSNCSCIAYAYAVGIGCMQWRENLTDIQQFYSKGTNFYIRLAHSELDKDKKDMKVVITVSVVVGAITVIICTFFLWRWMAKRKDFVTAIDTITASRPIRDHETIISNSSIFKFGFFSPGSSSNRYGGVWYDDDNKSAETVIWVANRNNPLKDSSGVVTISEDGNLVVLNGQNNEVVWSSNVSNPVTNECSARLLDSGNLVLLPRNSDGSIWESFQEPTDTFMSKMKLEKMLQLSSWKDPFIPSIGSFSAGIGPSNIPEVFIWNNDRPYWRSGPWNGKAFIGVFDGFDIVVDNQEGATAYNLSFKFPNNLLSYIVLDSVGKLRQVNRVSGKEDLEVGSSYPVTECDKYDRCGGFGSCDAKKKVFCRCLRGFVPKNVEEWSRGYSASGCVRRRLLQCERISRNGEVGKADGFLKLGMMKVPDFAERSLVPEVKCREQCLNNCSCIAYAYDAGIGCMTWRDNLIDLQKFSSGGTDLYIRVADAELDKKDMKVVVIVSVVVGVVAIAICTFFLWWWMAKRKEDQDYLDTLLSSPTLDHPYYWSTKKQLAVMDPRSRSIAVALVLVLSCFYSNLGSALDTITSSRPIRDNEAIISSGSVFELGFFRPVNSSNRYVGIWFNDRSETVIWVANRNKPLKDASGVLKISEDGNLVVLNGQNEVLWSSNVLKPLTNATAQLLDSGNLVLGDSTDGIIWESFQDPTDTILSGMKLSTNKRTGQKVQLTSWKNPSDPSPGSYSHGIESSNIPEAFTWNDSQVYWRTGPWNGQKFIGVHGMVRYTYSNDGFQLLVDTQADAVSFTYSFPNLSMFFSMSSQGKIEGKYWNEGKKNWDVNFQSLQTECDVYGLCGAFGNCNPKKNPICSCLRGFEPKNIEEWNSGNWTSGCVRKRLLQCEKMNQTGDKVENDRFLKLETMKFPVFAARSFVTIEKCRELCLNNCSCIAYAYDAGLSCMTWAGSLIDIQKFSSEGGDLYIRLAHSELEKRNTKVLIIVPVIGGIITIAICAFFLHSKKWLASQLWNLEAEEFHLLFSSCFLVFIHIWELPQTPSQLLDPSEILKQSSLMAVLFILGFFSPGNSSNRYVGIWYNTKSDPIVWVANRNKPLNDASGVVTISEDGNLVVLNGQNEVLWSSNVSNSVNNVKCSSFRYWKSCPP</sequence>
<dbReference type="InterPro" id="IPR003609">
    <property type="entry name" value="Pan_app"/>
</dbReference>
<feature type="transmembrane region" description="Helical" evidence="8">
    <location>
        <begin position="1832"/>
        <end position="1856"/>
    </location>
</feature>
<evidence type="ECO:0000256" key="8">
    <source>
        <dbReference type="SAM" id="Phobius"/>
    </source>
</evidence>
<keyword evidence="3" id="KW-1015">Disulfide bond</keyword>
<proteinExistence type="predicted"/>
<gene>
    <name evidence="12" type="ORF">EZV62_026551</name>
</gene>
<organism evidence="12 13">
    <name type="scientific">Acer yangbiense</name>
    <dbReference type="NCBI Taxonomy" id="1000413"/>
    <lineage>
        <taxon>Eukaryota</taxon>
        <taxon>Viridiplantae</taxon>
        <taxon>Streptophyta</taxon>
        <taxon>Embryophyta</taxon>
        <taxon>Tracheophyta</taxon>
        <taxon>Spermatophyta</taxon>
        <taxon>Magnoliopsida</taxon>
        <taxon>eudicotyledons</taxon>
        <taxon>Gunneridae</taxon>
        <taxon>Pentapetalae</taxon>
        <taxon>rosids</taxon>
        <taxon>malvids</taxon>
        <taxon>Sapindales</taxon>
        <taxon>Sapindaceae</taxon>
        <taxon>Hippocastanoideae</taxon>
        <taxon>Acereae</taxon>
        <taxon>Acer</taxon>
    </lineage>
</organism>